<reference evidence="1 2" key="2">
    <citation type="journal article" date="2022" name="Mol. Ecol. Resour.">
        <title>The genomes of chicory, endive, great burdock and yacon provide insights into Asteraceae paleo-polyploidization history and plant inulin production.</title>
        <authorList>
            <person name="Fan W."/>
            <person name="Wang S."/>
            <person name="Wang H."/>
            <person name="Wang A."/>
            <person name="Jiang F."/>
            <person name="Liu H."/>
            <person name="Zhao H."/>
            <person name="Xu D."/>
            <person name="Zhang Y."/>
        </authorList>
    </citation>
    <scope>NUCLEOTIDE SEQUENCE [LARGE SCALE GENOMIC DNA]</scope>
    <source>
        <strain evidence="2">cv. Yunnan</strain>
        <tissue evidence="1">Leaves</tissue>
    </source>
</reference>
<name>A0ACB9DCL9_9ASTR</name>
<sequence length="171" mass="19497">MEESSQIKFYIKPSCQSIFSTNSPTLIEKFFASVCETYQAMALSGKLIGYVEISKRGDVFHDLLRHKPHEMVAKVPEKVHDCELHEGERGAVGSIITWHFTHEGKKKISKQIIESVNEENHTIVFKVIGGELVDKLYKSFKHTFHVEPKGDGQVATWSLRGQIQVYPIRLL</sequence>
<reference evidence="2" key="1">
    <citation type="journal article" date="2022" name="Mol. Ecol. Resour.">
        <title>The genomes of chicory, endive, great burdock and yacon provide insights into Asteraceae palaeo-polyploidization history and plant inulin production.</title>
        <authorList>
            <person name="Fan W."/>
            <person name="Wang S."/>
            <person name="Wang H."/>
            <person name="Wang A."/>
            <person name="Jiang F."/>
            <person name="Liu H."/>
            <person name="Zhao H."/>
            <person name="Xu D."/>
            <person name="Zhang Y."/>
        </authorList>
    </citation>
    <scope>NUCLEOTIDE SEQUENCE [LARGE SCALE GENOMIC DNA]</scope>
    <source>
        <strain evidence="2">cv. Yunnan</strain>
    </source>
</reference>
<dbReference type="EMBL" id="CM042036">
    <property type="protein sequence ID" value="KAI3744383.1"/>
    <property type="molecule type" value="Genomic_DNA"/>
</dbReference>
<evidence type="ECO:0000313" key="2">
    <source>
        <dbReference type="Proteomes" id="UP001056120"/>
    </source>
</evidence>
<protein>
    <submittedName>
        <fullName evidence="1">Uncharacterized protein</fullName>
    </submittedName>
</protein>
<dbReference type="Proteomes" id="UP001056120">
    <property type="component" value="Linkage Group LG19"/>
</dbReference>
<comment type="caution">
    <text evidence="1">The sequence shown here is derived from an EMBL/GenBank/DDBJ whole genome shotgun (WGS) entry which is preliminary data.</text>
</comment>
<gene>
    <name evidence="1" type="ORF">L1987_57462</name>
</gene>
<proteinExistence type="predicted"/>
<evidence type="ECO:0000313" key="1">
    <source>
        <dbReference type="EMBL" id="KAI3744383.1"/>
    </source>
</evidence>
<organism evidence="1 2">
    <name type="scientific">Smallanthus sonchifolius</name>
    <dbReference type="NCBI Taxonomy" id="185202"/>
    <lineage>
        <taxon>Eukaryota</taxon>
        <taxon>Viridiplantae</taxon>
        <taxon>Streptophyta</taxon>
        <taxon>Embryophyta</taxon>
        <taxon>Tracheophyta</taxon>
        <taxon>Spermatophyta</taxon>
        <taxon>Magnoliopsida</taxon>
        <taxon>eudicotyledons</taxon>
        <taxon>Gunneridae</taxon>
        <taxon>Pentapetalae</taxon>
        <taxon>asterids</taxon>
        <taxon>campanulids</taxon>
        <taxon>Asterales</taxon>
        <taxon>Asteraceae</taxon>
        <taxon>Asteroideae</taxon>
        <taxon>Heliantheae alliance</taxon>
        <taxon>Millerieae</taxon>
        <taxon>Smallanthus</taxon>
    </lineage>
</organism>
<keyword evidence="2" id="KW-1185">Reference proteome</keyword>
<accession>A0ACB9DCL9</accession>